<dbReference type="EMBL" id="KN836243">
    <property type="protein sequence ID" value="KIK32441.1"/>
    <property type="molecule type" value="Genomic_DNA"/>
</dbReference>
<dbReference type="STRING" id="930992.A0A0C9ZT32"/>
<organism evidence="3 4">
    <name type="scientific">Suillus luteus UH-Slu-Lm8-n1</name>
    <dbReference type="NCBI Taxonomy" id="930992"/>
    <lineage>
        <taxon>Eukaryota</taxon>
        <taxon>Fungi</taxon>
        <taxon>Dikarya</taxon>
        <taxon>Basidiomycota</taxon>
        <taxon>Agaricomycotina</taxon>
        <taxon>Agaricomycetes</taxon>
        <taxon>Agaricomycetidae</taxon>
        <taxon>Boletales</taxon>
        <taxon>Suillineae</taxon>
        <taxon>Suillaceae</taxon>
        <taxon>Suillus</taxon>
    </lineage>
</organism>
<dbReference type="Gene3D" id="1.10.600.10">
    <property type="entry name" value="Farnesyl Diphosphate Synthase"/>
    <property type="match status" value="1"/>
</dbReference>
<dbReference type="InterPro" id="IPR024652">
    <property type="entry name" value="Trichodiene_synth"/>
</dbReference>
<sequence length="310" mass="35209">MSTNRLPTSTLDGGVLPSIRQAIANFLRRCGLQYTDATIDEAYHSECCQEAINRGFPMDGKYSICAYMDIGVAMAAYSYAHLPDPAARMWMCLFTVVSTRIDDMMVRGEDMVHVYHFNKQFVNCQPQGDPILNALDALLREITCLHSPLVLNLITVSTLNFMTSNCLDNETKDMQISPQTPLYLEYSRLLSGLVDGYVLFIFPSMLPIREYIQSMPDLRIVINHTKQEEIEGDTTNYLSLMAASHSITKQDALDELMEKTVQAHHNILECLRPHTKAYNTYVSFLDGYVKFHAALRRYKMDEIMGEMPSS</sequence>
<gene>
    <name evidence="3" type="ORF">CY34DRAFT_19053</name>
</gene>
<evidence type="ECO:0000313" key="4">
    <source>
        <dbReference type="Proteomes" id="UP000054485"/>
    </source>
</evidence>
<reference evidence="4" key="2">
    <citation type="submission" date="2015-01" db="EMBL/GenBank/DDBJ databases">
        <title>Evolutionary Origins and Diversification of the Mycorrhizal Mutualists.</title>
        <authorList>
            <consortium name="DOE Joint Genome Institute"/>
            <consortium name="Mycorrhizal Genomics Consortium"/>
            <person name="Kohler A."/>
            <person name="Kuo A."/>
            <person name="Nagy L.G."/>
            <person name="Floudas D."/>
            <person name="Copeland A."/>
            <person name="Barry K.W."/>
            <person name="Cichocki N."/>
            <person name="Veneault-Fourrey C."/>
            <person name="LaButti K."/>
            <person name="Lindquist E.A."/>
            <person name="Lipzen A."/>
            <person name="Lundell T."/>
            <person name="Morin E."/>
            <person name="Murat C."/>
            <person name="Riley R."/>
            <person name="Ohm R."/>
            <person name="Sun H."/>
            <person name="Tunlid A."/>
            <person name="Henrissat B."/>
            <person name="Grigoriev I.V."/>
            <person name="Hibbett D.S."/>
            <person name="Martin F."/>
        </authorList>
    </citation>
    <scope>NUCLEOTIDE SEQUENCE [LARGE SCALE GENOMIC DNA]</scope>
    <source>
        <strain evidence="4">UH-Slu-Lm8-n1</strain>
    </source>
</reference>
<dbReference type="GO" id="GO:0016838">
    <property type="term" value="F:carbon-oxygen lyase activity, acting on phosphates"/>
    <property type="evidence" value="ECO:0007669"/>
    <property type="project" value="InterPro"/>
</dbReference>
<comment type="similarity">
    <text evidence="1">Belongs to the trichodiene synthase family.</text>
</comment>
<reference evidence="3 4" key="1">
    <citation type="submission" date="2014-04" db="EMBL/GenBank/DDBJ databases">
        <authorList>
            <consortium name="DOE Joint Genome Institute"/>
            <person name="Kuo A."/>
            <person name="Ruytinx J."/>
            <person name="Rineau F."/>
            <person name="Colpaert J."/>
            <person name="Kohler A."/>
            <person name="Nagy L.G."/>
            <person name="Floudas D."/>
            <person name="Copeland A."/>
            <person name="Barry K.W."/>
            <person name="Cichocki N."/>
            <person name="Veneault-Fourrey C."/>
            <person name="LaButti K."/>
            <person name="Lindquist E.A."/>
            <person name="Lipzen A."/>
            <person name="Lundell T."/>
            <person name="Morin E."/>
            <person name="Murat C."/>
            <person name="Sun H."/>
            <person name="Tunlid A."/>
            <person name="Henrissat B."/>
            <person name="Grigoriev I.V."/>
            <person name="Hibbett D.S."/>
            <person name="Martin F."/>
            <person name="Nordberg H.P."/>
            <person name="Cantor M.N."/>
            <person name="Hua S.X."/>
        </authorList>
    </citation>
    <scope>NUCLEOTIDE SEQUENCE [LARGE SCALE GENOMIC DNA]</scope>
    <source>
        <strain evidence="3 4">UH-Slu-Lm8-n1</strain>
    </source>
</reference>
<dbReference type="InParanoid" id="A0A0C9ZT32"/>
<dbReference type="Pfam" id="PF06330">
    <property type="entry name" value="TRI5"/>
    <property type="match status" value="1"/>
</dbReference>
<dbReference type="OrthoDB" id="2998174at2759"/>
<dbReference type="HOGENOM" id="CLU_052212_0_2_1"/>
<evidence type="ECO:0000256" key="2">
    <source>
        <dbReference type="ARBA" id="ARBA00023239"/>
    </source>
</evidence>
<evidence type="ECO:0008006" key="5">
    <source>
        <dbReference type="Google" id="ProtNLM"/>
    </source>
</evidence>
<protein>
    <recommendedName>
        <fullName evidence="5">Terpenoid synthase</fullName>
    </recommendedName>
</protein>
<evidence type="ECO:0000313" key="3">
    <source>
        <dbReference type="EMBL" id="KIK32441.1"/>
    </source>
</evidence>
<accession>A0A0C9ZT32</accession>
<keyword evidence="2" id="KW-0456">Lyase</keyword>
<name>A0A0C9ZT32_9AGAM</name>
<proteinExistence type="inferred from homology"/>
<keyword evidence="4" id="KW-1185">Reference proteome</keyword>
<dbReference type="SUPFAM" id="SSF48576">
    <property type="entry name" value="Terpenoid synthases"/>
    <property type="match status" value="1"/>
</dbReference>
<dbReference type="Proteomes" id="UP000054485">
    <property type="component" value="Unassembled WGS sequence"/>
</dbReference>
<evidence type="ECO:0000256" key="1">
    <source>
        <dbReference type="ARBA" id="ARBA00007946"/>
    </source>
</evidence>
<dbReference type="InterPro" id="IPR008949">
    <property type="entry name" value="Isoprenoid_synthase_dom_sf"/>
</dbReference>
<dbReference type="AlphaFoldDB" id="A0A0C9ZT32"/>